<dbReference type="SUPFAM" id="SSF51735">
    <property type="entry name" value="NAD(P)-binding Rossmann-fold domains"/>
    <property type="match status" value="1"/>
</dbReference>
<evidence type="ECO:0000259" key="2">
    <source>
        <dbReference type="Pfam" id="PF01370"/>
    </source>
</evidence>
<dbReference type="EMBL" id="JARVII010000019">
    <property type="protein sequence ID" value="MDG9699916.1"/>
    <property type="molecule type" value="Genomic_DNA"/>
</dbReference>
<dbReference type="PANTHER" id="PTHR12126:SF11">
    <property type="entry name" value="NADH DEHYDROGENASE [UBIQUINONE] 1 ALPHA SUBCOMPLEX SUBUNIT 9, MITOCHONDRIAL"/>
    <property type="match status" value="1"/>
</dbReference>
<dbReference type="InterPro" id="IPR036291">
    <property type="entry name" value="NAD(P)-bd_dom_sf"/>
</dbReference>
<comment type="caution">
    <text evidence="3">The sequence shown here is derived from an EMBL/GenBank/DDBJ whole genome shotgun (WGS) entry which is preliminary data.</text>
</comment>
<dbReference type="AlphaFoldDB" id="A0AAW6RMT0"/>
<dbReference type="RefSeq" id="WP_279524734.1">
    <property type="nucleotide sequence ID" value="NZ_JARVII010000019.1"/>
</dbReference>
<organism evidence="3 4">
    <name type="scientific">Ottowia cancrivicina</name>
    <dbReference type="NCBI Taxonomy" id="3040346"/>
    <lineage>
        <taxon>Bacteria</taxon>
        <taxon>Pseudomonadati</taxon>
        <taxon>Pseudomonadota</taxon>
        <taxon>Betaproteobacteria</taxon>
        <taxon>Burkholderiales</taxon>
        <taxon>Comamonadaceae</taxon>
        <taxon>Ottowia</taxon>
    </lineage>
</organism>
<name>A0AAW6RMT0_9BURK</name>
<reference evidence="3 4" key="1">
    <citation type="submission" date="2023-04" db="EMBL/GenBank/DDBJ databases">
        <title>Ottowia paracancer sp. nov., isolated from human stomach.</title>
        <authorList>
            <person name="Song Y."/>
        </authorList>
    </citation>
    <scope>NUCLEOTIDE SEQUENCE [LARGE SCALE GENOMIC DNA]</scope>
    <source>
        <strain evidence="3 4">10c7w1</strain>
    </source>
</reference>
<dbReference type="Proteomes" id="UP001237156">
    <property type="component" value="Unassembled WGS sequence"/>
</dbReference>
<gene>
    <name evidence="3" type="ORF">QB898_09375</name>
</gene>
<sequence>MNAQAATPSAASAAPPLALLCGASGFIGRHIACALRAAGWQVRPASRRSAPAVDYTRATHASDWQPLLQGASAVINAVGVLRDSRARPMQALHADAPCALFEACAASGVRRVIHISALGIDGGGPAARTPYARTKRQAEERLLALTAQGRLDGIALRPSLVFGAGGASTRLFLALARLPVLALPRCAFTARVQPLAVWDLAEAVARLAASSAASHAASHAANARPLTGLLELAGPQPLTLAAYIQQLRASQGRPPARALALPACITRASARLGDALPFSPWCTQSLHLLSASNVASPAALPELLGRPATAPAQFMQALAAAAQADAPGVRKPQNGRDEGGAP</sequence>
<evidence type="ECO:0000313" key="4">
    <source>
        <dbReference type="Proteomes" id="UP001237156"/>
    </source>
</evidence>
<feature type="region of interest" description="Disordered" evidence="1">
    <location>
        <begin position="323"/>
        <end position="342"/>
    </location>
</feature>
<protein>
    <submittedName>
        <fullName evidence="3">NAD-dependent epimerase/dehydratase family protein</fullName>
    </submittedName>
</protein>
<dbReference type="GO" id="GO:0044877">
    <property type="term" value="F:protein-containing complex binding"/>
    <property type="evidence" value="ECO:0007669"/>
    <property type="project" value="TreeGrafter"/>
</dbReference>
<dbReference type="InterPro" id="IPR051207">
    <property type="entry name" value="ComplexI_NDUFA9_subunit"/>
</dbReference>
<proteinExistence type="predicted"/>
<keyword evidence="4" id="KW-1185">Reference proteome</keyword>
<dbReference type="InterPro" id="IPR001509">
    <property type="entry name" value="Epimerase_deHydtase"/>
</dbReference>
<evidence type="ECO:0000256" key="1">
    <source>
        <dbReference type="SAM" id="MobiDB-lite"/>
    </source>
</evidence>
<feature type="domain" description="NAD-dependent epimerase/dehydratase" evidence="2">
    <location>
        <begin position="19"/>
        <end position="209"/>
    </location>
</feature>
<dbReference type="Pfam" id="PF01370">
    <property type="entry name" value="Epimerase"/>
    <property type="match status" value="1"/>
</dbReference>
<dbReference type="PANTHER" id="PTHR12126">
    <property type="entry name" value="NADH-UBIQUINONE OXIDOREDUCTASE 39 KDA SUBUNIT-RELATED"/>
    <property type="match status" value="1"/>
</dbReference>
<evidence type="ECO:0000313" key="3">
    <source>
        <dbReference type="EMBL" id="MDG9699916.1"/>
    </source>
</evidence>
<accession>A0AAW6RMT0</accession>
<dbReference type="Gene3D" id="3.40.50.720">
    <property type="entry name" value="NAD(P)-binding Rossmann-like Domain"/>
    <property type="match status" value="1"/>
</dbReference>